<dbReference type="SUPFAM" id="SSF47473">
    <property type="entry name" value="EF-hand"/>
    <property type="match status" value="1"/>
</dbReference>
<dbReference type="PANTHER" id="PTHR47319:SF4">
    <property type="entry name" value="CALCIUM-BINDING PROTEIN KIC"/>
    <property type="match status" value="1"/>
</dbReference>
<name>A0A9Q0GYI5_9MAGN</name>
<feature type="domain" description="EF-hand" evidence="2">
    <location>
        <begin position="98"/>
        <end position="133"/>
    </location>
</feature>
<accession>A0A9Q0GYI5</accession>
<dbReference type="InterPro" id="IPR011992">
    <property type="entry name" value="EF-hand-dom_pair"/>
</dbReference>
<dbReference type="EMBL" id="JAMYWD010000011">
    <property type="protein sequence ID" value="KAJ4956218.1"/>
    <property type="molecule type" value="Genomic_DNA"/>
</dbReference>
<dbReference type="PROSITE" id="PS00018">
    <property type="entry name" value="EF_HAND_1"/>
    <property type="match status" value="1"/>
</dbReference>
<dbReference type="Gene3D" id="1.10.238.10">
    <property type="entry name" value="EF-hand"/>
    <property type="match status" value="1"/>
</dbReference>
<organism evidence="3 4">
    <name type="scientific">Protea cynaroides</name>
    <dbReference type="NCBI Taxonomy" id="273540"/>
    <lineage>
        <taxon>Eukaryota</taxon>
        <taxon>Viridiplantae</taxon>
        <taxon>Streptophyta</taxon>
        <taxon>Embryophyta</taxon>
        <taxon>Tracheophyta</taxon>
        <taxon>Spermatophyta</taxon>
        <taxon>Magnoliopsida</taxon>
        <taxon>Proteales</taxon>
        <taxon>Proteaceae</taxon>
        <taxon>Protea</taxon>
    </lineage>
</organism>
<dbReference type="PANTHER" id="PTHR47319">
    <property type="entry name" value="CALCIUM-BINDING PROTEIN KIC"/>
    <property type="match status" value="1"/>
</dbReference>
<keyword evidence="4" id="KW-1185">Reference proteome</keyword>
<protein>
    <recommendedName>
        <fullName evidence="2">EF-hand domain-containing protein</fullName>
    </recommendedName>
</protein>
<evidence type="ECO:0000256" key="1">
    <source>
        <dbReference type="ARBA" id="ARBA00022837"/>
    </source>
</evidence>
<keyword evidence="1" id="KW-0106">Calcium</keyword>
<proteinExistence type="predicted"/>
<evidence type="ECO:0000313" key="3">
    <source>
        <dbReference type="EMBL" id="KAJ4956218.1"/>
    </source>
</evidence>
<comment type="caution">
    <text evidence="3">The sequence shown here is derived from an EMBL/GenBank/DDBJ whole genome shotgun (WGS) entry which is preliminary data.</text>
</comment>
<dbReference type="AlphaFoldDB" id="A0A9Q0GYI5"/>
<dbReference type="GO" id="GO:0005509">
    <property type="term" value="F:calcium ion binding"/>
    <property type="evidence" value="ECO:0007669"/>
    <property type="project" value="InterPro"/>
</dbReference>
<sequence length="156" mass="17507">MKEEEFQVCNPSHELFIEEKGELGVLQFFQMENRKTSSIEDQTSEYEDLLPVMAEKLDVESFVTELCGGFKLLAEPGRGLITPESLRRNSALLGMEGMNKEDSEAMVREGDLDGDGALNEMEFCILMVRLSPGMMQDAEAWLEKALSIETCNTLIS</sequence>
<evidence type="ECO:0000259" key="2">
    <source>
        <dbReference type="PROSITE" id="PS50222"/>
    </source>
</evidence>
<dbReference type="InterPro" id="IPR002048">
    <property type="entry name" value="EF_hand_dom"/>
</dbReference>
<dbReference type="OrthoDB" id="343296at2759"/>
<dbReference type="InterPro" id="IPR018247">
    <property type="entry name" value="EF_Hand_1_Ca_BS"/>
</dbReference>
<dbReference type="PROSITE" id="PS50222">
    <property type="entry name" value="EF_HAND_2"/>
    <property type="match status" value="1"/>
</dbReference>
<evidence type="ECO:0000313" key="4">
    <source>
        <dbReference type="Proteomes" id="UP001141806"/>
    </source>
</evidence>
<gene>
    <name evidence="3" type="ORF">NE237_013001</name>
</gene>
<reference evidence="3" key="1">
    <citation type="journal article" date="2023" name="Plant J.">
        <title>The genome of the king protea, Protea cynaroides.</title>
        <authorList>
            <person name="Chang J."/>
            <person name="Duong T.A."/>
            <person name="Schoeman C."/>
            <person name="Ma X."/>
            <person name="Roodt D."/>
            <person name="Barker N."/>
            <person name="Li Z."/>
            <person name="Van de Peer Y."/>
            <person name="Mizrachi E."/>
        </authorList>
    </citation>
    <scope>NUCLEOTIDE SEQUENCE</scope>
    <source>
        <tissue evidence="3">Young leaves</tissue>
    </source>
</reference>
<dbReference type="InterPro" id="IPR044205">
    <property type="entry name" value="KIC/PBP1/KRP1"/>
</dbReference>
<dbReference type="Proteomes" id="UP001141806">
    <property type="component" value="Unassembled WGS sequence"/>
</dbReference>
<dbReference type="Pfam" id="PF13833">
    <property type="entry name" value="EF-hand_8"/>
    <property type="match status" value="1"/>
</dbReference>